<name>A0A6H9YDW0_9ACTN</name>
<accession>A0A6H9YDW0</accession>
<dbReference type="EMBL" id="WBMT01000036">
    <property type="protein sequence ID" value="KAB2339324.1"/>
    <property type="molecule type" value="Genomic_DNA"/>
</dbReference>
<protein>
    <submittedName>
        <fullName evidence="1">Nuclear transport factor 2 family protein</fullName>
    </submittedName>
</protein>
<dbReference type="RefSeq" id="WP_151571040.1">
    <property type="nucleotide sequence ID" value="NZ_WBMT01000036.1"/>
</dbReference>
<keyword evidence="2" id="KW-1185">Reference proteome</keyword>
<dbReference type="SUPFAM" id="SSF54427">
    <property type="entry name" value="NTF2-like"/>
    <property type="match status" value="1"/>
</dbReference>
<dbReference type="InterPro" id="IPR032710">
    <property type="entry name" value="NTF2-like_dom_sf"/>
</dbReference>
<dbReference type="OrthoDB" id="1163083at2"/>
<dbReference type="Proteomes" id="UP000468735">
    <property type="component" value="Unassembled WGS sequence"/>
</dbReference>
<dbReference type="Gene3D" id="3.10.450.50">
    <property type="match status" value="1"/>
</dbReference>
<comment type="caution">
    <text evidence="1">The sequence shown here is derived from an EMBL/GenBank/DDBJ whole genome shotgun (WGS) entry which is preliminary data.</text>
</comment>
<evidence type="ECO:0000313" key="2">
    <source>
        <dbReference type="Proteomes" id="UP000468735"/>
    </source>
</evidence>
<sequence length="139" mass="15161">MTVPGTFRAAVESKDLAAITGTLDPAIEFHSPVMVKPYEGLDSVTELIRVLLEVFEDFHYTDELVGSTTAGRPSRFGLPPAQALIFNARVMGKHVQGLDLIRFNDAGLVTGLTVMVRPLPAAMTLARLVGRRMERHESA</sequence>
<reference evidence="1 2" key="1">
    <citation type="submission" date="2019-09" db="EMBL/GenBank/DDBJ databases">
        <title>Actinomadura physcomitrii sp. nov., a novel actinomycete isolated from moss [Physcomitrium sphaericum (Ludw) Fuernr].</title>
        <authorList>
            <person name="Zhuang X."/>
            <person name="Liu C."/>
        </authorList>
    </citation>
    <scope>NUCLEOTIDE SEQUENCE [LARGE SCALE GENOMIC DNA]</scope>
    <source>
        <strain evidence="1 2">HMC1</strain>
    </source>
</reference>
<dbReference type="AlphaFoldDB" id="A0A6H9YDW0"/>
<evidence type="ECO:0000313" key="1">
    <source>
        <dbReference type="EMBL" id="KAB2339324.1"/>
    </source>
</evidence>
<gene>
    <name evidence="1" type="ORF">F8566_48355</name>
</gene>
<proteinExistence type="predicted"/>
<organism evidence="1 2">
    <name type="scientific">Actinomadura rudentiformis</name>
    <dbReference type="NCBI Taxonomy" id="359158"/>
    <lineage>
        <taxon>Bacteria</taxon>
        <taxon>Bacillati</taxon>
        <taxon>Actinomycetota</taxon>
        <taxon>Actinomycetes</taxon>
        <taxon>Streptosporangiales</taxon>
        <taxon>Thermomonosporaceae</taxon>
        <taxon>Actinomadura</taxon>
    </lineage>
</organism>